<reference evidence="1" key="1">
    <citation type="submission" date="2018-05" db="EMBL/GenBank/DDBJ databases">
        <authorList>
            <person name="Lanie J.A."/>
            <person name="Ng W.-L."/>
            <person name="Kazmierczak K.M."/>
            <person name="Andrzejewski T.M."/>
            <person name="Davidsen T.M."/>
            <person name="Wayne K.J."/>
            <person name="Tettelin H."/>
            <person name="Glass J.I."/>
            <person name="Rusch D."/>
            <person name="Podicherti R."/>
            <person name="Tsui H.-C.T."/>
            <person name="Winkler M.E."/>
        </authorList>
    </citation>
    <scope>NUCLEOTIDE SEQUENCE</scope>
</reference>
<dbReference type="SUPFAM" id="SSF47240">
    <property type="entry name" value="Ferritin-like"/>
    <property type="match status" value="1"/>
</dbReference>
<sequence>MAMDTIRSYAIRLGDDSLILGHRLSEWCSRGPFLEEDLALTNTALDYVGRARMFYTYAAELAADGTTEDTFAYQRDCRDFTNLLIYELPNGDFAFTMARQYLSDEFSRLFMRSLSESSDERLKGIAAKAVKESDYHLRRSREWMLRLGGGTVESHDRLQKAINDLWGYTSELFLMDELERELVAEGIAVNVEGLEDSWLMRVSATLAEGTLERPTGEWSVKGGRKGVHTEALGHLLSDLQFVQKSYPGFEW</sequence>
<dbReference type="AlphaFoldDB" id="A0A382I019"/>
<proteinExistence type="predicted"/>
<dbReference type="EMBL" id="UINC01064335">
    <property type="protein sequence ID" value="SVB92898.1"/>
    <property type="molecule type" value="Genomic_DNA"/>
</dbReference>
<dbReference type="GO" id="GO:0005829">
    <property type="term" value="C:cytosol"/>
    <property type="evidence" value="ECO:0007669"/>
    <property type="project" value="TreeGrafter"/>
</dbReference>
<dbReference type="InterPro" id="IPR011882">
    <property type="entry name" value="PaaC"/>
</dbReference>
<dbReference type="InterPro" id="IPR052703">
    <property type="entry name" value="Aromatic_CoA_ox/epox"/>
</dbReference>
<name>A0A382I019_9ZZZZ</name>
<dbReference type="InterPro" id="IPR009078">
    <property type="entry name" value="Ferritin-like_SF"/>
</dbReference>
<evidence type="ECO:0008006" key="2">
    <source>
        <dbReference type="Google" id="ProtNLM"/>
    </source>
</evidence>
<accession>A0A382I019</accession>
<protein>
    <recommendedName>
        <fullName evidence="2">Phenylacetate-CoA oxygenase subunit PaaI</fullName>
    </recommendedName>
</protein>
<dbReference type="PANTHER" id="PTHR30458:SF0">
    <property type="entry name" value="1,2-PHENYLACETYL-COA EPOXIDASE, SUBUNIT C"/>
    <property type="match status" value="1"/>
</dbReference>
<organism evidence="1">
    <name type="scientific">marine metagenome</name>
    <dbReference type="NCBI Taxonomy" id="408172"/>
    <lineage>
        <taxon>unclassified sequences</taxon>
        <taxon>metagenomes</taxon>
        <taxon>ecological metagenomes</taxon>
    </lineage>
</organism>
<dbReference type="NCBIfam" id="TIGR02158">
    <property type="entry name" value="PA_CoA_Oxy3"/>
    <property type="match status" value="1"/>
</dbReference>
<dbReference type="Gene3D" id="1.20.1260.10">
    <property type="match status" value="1"/>
</dbReference>
<dbReference type="PIRSF" id="PIRSF037834">
    <property type="entry name" value="PA_CoA_Oase3"/>
    <property type="match status" value="1"/>
</dbReference>
<evidence type="ECO:0000313" key="1">
    <source>
        <dbReference type="EMBL" id="SVB92898.1"/>
    </source>
</evidence>
<dbReference type="GO" id="GO:0010124">
    <property type="term" value="P:phenylacetate catabolic process"/>
    <property type="evidence" value="ECO:0007669"/>
    <property type="project" value="InterPro"/>
</dbReference>
<dbReference type="PANTHER" id="PTHR30458">
    <property type="entry name" value="PHENYLACETIC ACID DEGRADATION PROTEIN PAA"/>
    <property type="match status" value="1"/>
</dbReference>
<dbReference type="InterPro" id="IPR007814">
    <property type="entry name" value="PaaA_PaaC"/>
</dbReference>
<gene>
    <name evidence="1" type="ORF">METZ01_LOCUS245752</name>
</gene>
<dbReference type="InterPro" id="IPR012347">
    <property type="entry name" value="Ferritin-like"/>
</dbReference>
<dbReference type="Pfam" id="PF05138">
    <property type="entry name" value="PaaA_PaaC"/>
    <property type="match status" value="1"/>
</dbReference>